<organism evidence="2 3">
    <name type="scientific">Biformimicrobium ophioploci</name>
    <dbReference type="NCBI Taxonomy" id="3036711"/>
    <lineage>
        <taxon>Bacteria</taxon>
        <taxon>Pseudomonadati</taxon>
        <taxon>Pseudomonadota</taxon>
        <taxon>Gammaproteobacteria</taxon>
        <taxon>Cellvibrionales</taxon>
        <taxon>Microbulbiferaceae</taxon>
        <taxon>Biformimicrobium</taxon>
    </lineage>
</organism>
<evidence type="ECO:0000313" key="2">
    <source>
        <dbReference type="EMBL" id="GMG88433.1"/>
    </source>
</evidence>
<keyword evidence="3" id="KW-1185">Reference proteome</keyword>
<evidence type="ECO:0000256" key="1">
    <source>
        <dbReference type="SAM" id="SignalP"/>
    </source>
</evidence>
<dbReference type="CDD" id="cd14789">
    <property type="entry name" value="Tiki"/>
    <property type="match status" value="1"/>
</dbReference>
<comment type="caution">
    <text evidence="2">The sequence shown here is derived from an EMBL/GenBank/DDBJ whole genome shotgun (WGS) entry which is preliminary data.</text>
</comment>
<feature type="chain" id="PRO_5046339303" evidence="1">
    <location>
        <begin position="29"/>
        <end position="300"/>
    </location>
</feature>
<dbReference type="Proteomes" id="UP001224392">
    <property type="component" value="Unassembled WGS sequence"/>
</dbReference>
<dbReference type="InterPro" id="IPR047111">
    <property type="entry name" value="YbaP-like"/>
</dbReference>
<proteinExistence type="predicted"/>
<accession>A0ABQ6M280</accession>
<feature type="signal peptide" evidence="1">
    <location>
        <begin position="1"/>
        <end position="28"/>
    </location>
</feature>
<gene>
    <name evidence="2" type="ORF">MNKW57_27540</name>
</gene>
<dbReference type="Pfam" id="PF01963">
    <property type="entry name" value="TraB_PrgY_gumN"/>
    <property type="match status" value="1"/>
</dbReference>
<protein>
    <submittedName>
        <fullName evidence="2">TraB/GumN family protein</fullName>
    </submittedName>
</protein>
<dbReference type="PANTHER" id="PTHR40590:SF1">
    <property type="entry name" value="CYTOPLASMIC PROTEIN"/>
    <property type="match status" value="1"/>
</dbReference>
<evidence type="ECO:0000313" key="3">
    <source>
        <dbReference type="Proteomes" id="UP001224392"/>
    </source>
</evidence>
<sequence length="300" mass="33688">MKNYRKPAWFQQLLTFSLLFALANFAQAANDKALFWEASRGEEKLYVLGSIHVANEDFYPLRADIEKGFAEADALVVEADTVEFSQNMEAQKKVAAMSLYPVGTNLKTELSASTYKMFADWAASRGVPEAMLAQQKPAIAMLSISMLEFQRMGLSAQHGIDLHFLQAAYGKNGKILELEGVLPQLEILNNLPQQDLLLRKTLQEVDEMETMLPKMTSLWKSGDAAGLYNMFIGEPLKEQPEMTKLYEMLFFERNRNMAGRIDNLSKEHGKLFVVVGAGHLVGPGSVIEELEKRGFQLARK</sequence>
<dbReference type="RefSeq" id="WP_285765045.1">
    <property type="nucleotide sequence ID" value="NZ_BSYJ01000006.1"/>
</dbReference>
<dbReference type="PANTHER" id="PTHR40590">
    <property type="entry name" value="CYTOPLASMIC PROTEIN-RELATED"/>
    <property type="match status" value="1"/>
</dbReference>
<dbReference type="InterPro" id="IPR002816">
    <property type="entry name" value="TraB/PrgY/GumN_fam"/>
</dbReference>
<keyword evidence="1" id="KW-0732">Signal</keyword>
<name>A0ABQ6M280_9GAMM</name>
<reference evidence="2 3" key="1">
    <citation type="submission" date="2023-04" db="EMBL/GenBank/DDBJ databases">
        <title>Marinobulbifer ophiurae gen. nov., sp. Nov., isolate from tissue of brittle star Ophioplocus japonicus.</title>
        <authorList>
            <person name="Kawano K."/>
            <person name="Sawayama S."/>
            <person name="Nakagawa S."/>
        </authorList>
    </citation>
    <scope>NUCLEOTIDE SEQUENCE [LARGE SCALE GENOMIC DNA]</scope>
    <source>
        <strain evidence="2 3">NKW57</strain>
    </source>
</reference>
<dbReference type="EMBL" id="BSYJ01000006">
    <property type="protein sequence ID" value="GMG88433.1"/>
    <property type="molecule type" value="Genomic_DNA"/>
</dbReference>